<dbReference type="SUPFAM" id="SSF46785">
    <property type="entry name" value="Winged helix' DNA-binding domain"/>
    <property type="match status" value="1"/>
</dbReference>
<protein>
    <submittedName>
        <fullName evidence="6">LysR family transcriptional regulator</fullName>
    </submittedName>
</protein>
<dbReference type="InterPro" id="IPR036388">
    <property type="entry name" value="WH-like_DNA-bd_sf"/>
</dbReference>
<dbReference type="AlphaFoldDB" id="A0A5C4LYU2"/>
<reference evidence="6 7" key="1">
    <citation type="submission" date="2019-06" db="EMBL/GenBank/DDBJ databases">
        <title>Amycolatopsis alkalitolerans sp. nov., isolated from Gastrodia elata Blume.</title>
        <authorList>
            <person name="Narsing Rao M.P."/>
            <person name="Li W.J."/>
        </authorList>
    </citation>
    <scope>NUCLEOTIDE SEQUENCE [LARGE SCALE GENOMIC DNA]</scope>
    <source>
        <strain evidence="6 7">SYSUP0005</strain>
    </source>
</reference>
<accession>A0A5C4LYU2</accession>
<proteinExistence type="inferred from homology"/>
<dbReference type="GO" id="GO:0003677">
    <property type="term" value="F:DNA binding"/>
    <property type="evidence" value="ECO:0007669"/>
    <property type="project" value="UniProtKB-KW"/>
</dbReference>
<keyword evidence="7" id="KW-1185">Reference proteome</keyword>
<dbReference type="Gene3D" id="3.40.190.10">
    <property type="entry name" value="Periplasmic binding protein-like II"/>
    <property type="match status" value="2"/>
</dbReference>
<dbReference type="GO" id="GO:0003700">
    <property type="term" value="F:DNA-binding transcription factor activity"/>
    <property type="evidence" value="ECO:0007669"/>
    <property type="project" value="InterPro"/>
</dbReference>
<evidence type="ECO:0000259" key="5">
    <source>
        <dbReference type="PROSITE" id="PS50931"/>
    </source>
</evidence>
<feature type="domain" description="HTH lysR-type" evidence="5">
    <location>
        <begin position="1"/>
        <end position="58"/>
    </location>
</feature>
<evidence type="ECO:0000313" key="6">
    <source>
        <dbReference type="EMBL" id="TNC24165.1"/>
    </source>
</evidence>
<dbReference type="PROSITE" id="PS50931">
    <property type="entry name" value="HTH_LYSR"/>
    <property type="match status" value="1"/>
</dbReference>
<comment type="caution">
    <text evidence="6">The sequence shown here is derived from an EMBL/GenBank/DDBJ whole genome shotgun (WGS) entry which is preliminary data.</text>
</comment>
<dbReference type="PANTHER" id="PTHR30346:SF30">
    <property type="entry name" value="SMALL NEUTRAL PROTEASE REGULATORY PROTEIN"/>
    <property type="match status" value="1"/>
</dbReference>
<evidence type="ECO:0000256" key="4">
    <source>
        <dbReference type="ARBA" id="ARBA00023163"/>
    </source>
</evidence>
<keyword evidence="3" id="KW-0238">DNA-binding</keyword>
<dbReference type="EMBL" id="VDFW01000016">
    <property type="protein sequence ID" value="TNC24165.1"/>
    <property type="molecule type" value="Genomic_DNA"/>
</dbReference>
<dbReference type="Pfam" id="PF03466">
    <property type="entry name" value="LysR_substrate"/>
    <property type="match status" value="1"/>
</dbReference>
<dbReference type="Proteomes" id="UP000305546">
    <property type="component" value="Unassembled WGS sequence"/>
</dbReference>
<keyword evidence="2" id="KW-0805">Transcription regulation</keyword>
<dbReference type="RefSeq" id="WP_139098118.1">
    <property type="nucleotide sequence ID" value="NZ_VDFW01000016.1"/>
</dbReference>
<dbReference type="InterPro" id="IPR000847">
    <property type="entry name" value="LysR_HTH_N"/>
</dbReference>
<dbReference type="PRINTS" id="PR00039">
    <property type="entry name" value="HTHLYSR"/>
</dbReference>
<dbReference type="InterPro" id="IPR036390">
    <property type="entry name" value="WH_DNA-bd_sf"/>
</dbReference>
<dbReference type="SUPFAM" id="SSF53850">
    <property type="entry name" value="Periplasmic binding protein-like II"/>
    <property type="match status" value="1"/>
</dbReference>
<dbReference type="PANTHER" id="PTHR30346">
    <property type="entry name" value="TRANSCRIPTIONAL DUAL REGULATOR HCAR-RELATED"/>
    <property type="match status" value="1"/>
</dbReference>
<dbReference type="Gene3D" id="1.10.10.10">
    <property type="entry name" value="Winged helix-like DNA-binding domain superfamily/Winged helix DNA-binding domain"/>
    <property type="match status" value="1"/>
</dbReference>
<dbReference type="CDD" id="cd08414">
    <property type="entry name" value="PBP2_LTTR_aromatics_like"/>
    <property type="match status" value="1"/>
</dbReference>
<keyword evidence="4" id="KW-0804">Transcription</keyword>
<evidence type="ECO:0000256" key="3">
    <source>
        <dbReference type="ARBA" id="ARBA00023125"/>
    </source>
</evidence>
<dbReference type="FunFam" id="1.10.10.10:FF:000001">
    <property type="entry name" value="LysR family transcriptional regulator"/>
    <property type="match status" value="1"/>
</dbReference>
<evidence type="ECO:0000256" key="2">
    <source>
        <dbReference type="ARBA" id="ARBA00023015"/>
    </source>
</evidence>
<organism evidence="6 7">
    <name type="scientific">Amycolatopsis alkalitolerans</name>
    <dbReference type="NCBI Taxonomy" id="2547244"/>
    <lineage>
        <taxon>Bacteria</taxon>
        <taxon>Bacillati</taxon>
        <taxon>Actinomycetota</taxon>
        <taxon>Actinomycetes</taxon>
        <taxon>Pseudonocardiales</taxon>
        <taxon>Pseudonocardiaceae</taxon>
        <taxon>Amycolatopsis</taxon>
    </lineage>
</organism>
<name>A0A5C4LYU2_9PSEU</name>
<evidence type="ECO:0000256" key="1">
    <source>
        <dbReference type="ARBA" id="ARBA00009437"/>
    </source>
</evidence>
<dbReference type="OrthoDB" id="3461417at2"/>
<evidence type="ECO:0000313" key="7">
    <source>
        <dbReference type="Proteomes" id="UP000305546"/>
    </source>
</evidence>
<dbReference type="Pfam" id="PF00126">
    <property type="entry name" value="HTH_1"/>
    <property type="match status" value="1"/>
</dbReference>
<gene>
    <name evidence="6" type="ORF">FG385_19105</name>
</gene>
<comment type="similarity">
    <text evidence="1">Belongs to the LysR transcriptional regulatory family.</text>
</comment>
<dbReference type="GO" id="GO:0032993">
    <property type="term" value="C:protein-DNA complex"/>
    <property type="evidence" value="ECO:0007669"/>
    <property type="project" value="TreeGrafter"/>
</dbReference>
<dbReference type="InterPro" id="IPR005119">
    <property type="entry name" value="LysR_subst-bd"/>
</dbReference>
<sequence>MEFRHLVSFLAIAEELHFGRAAARLHLTQPSLSQQLQRLERTLGVELVARTSHEVRLTSAGRAFEVEARAIVTQMDKAALSAREAAAGRTGTVRVGYNFPAGQHILPATLARMHAELPDVTVRLEEKRTGPQLQALADGDLDIALVYGRPVTSDFQYRRLLRLPMVAVVGPGHKWAGRPGVPFAELAQHPCILFGREQCPAMYDAILSAAERTGIRLNVAHVVDDPGATGILVSVKPLVGFASASRGVLAGAAAGGVRPVPVPLYNPVPMIDLYVVWRDGEPNRLQAAFLDCIDAVGPFEGPGAEPRAAEVKSA</sequence>